<sequence length="103" mass="12076">MSYSQLTNKDYINILNFYKLKIPNSKRLLKLNAEKIMAQKLCRCINKLDNKNENNLPKYTKSIGICTKTIFSNKGFSRGKFQCTKKQSVKFSKTNKNKTMRKK</sequence>
<name>A0A6C0KRI8_9ZZZZ</name>
<dbReference type="EMBL" id="MN740948">
    <property type="protein sequence ID" value="QHU19350.1"/>
    <property type="molecule type" value="Genomic_DNA"/>
</dbReference>
<evidence type="ECO:0000313" key="1">
    <source>
        <dbReference type="EMBL" id="QHU19350.1"/>
    </source>
</evidence>
<dbReference type="AlphaFoldDB" id="A0A6C0KRI8"/>
<protein>
    <submittedName>
        <fullName evidence="1">Uncharacterized protein</fullName>
    </submittedName>
</protein>
<proteinExistence type="predicted"/>
<accession>A0A6C0KRI8</accession>
<reference evidence="1" key="1">
    <citation type="journal article" date="2020" name="Nature">
        <title>Giant virus diversity and host interactions through global metagenomics.</title>
        <authorList>
            <person name="Schulz F."/>
            <person name="Roux S."/>
            <person name="Paez-Espino D."/>
            <person name="Jungbluth S."/>
            <person name="Walsh D.A."/>
            <person name="Denef V.J."/>
            <person name="McMahon K.D."/>
            <person name="Konstantinidis K.T."/>
            <person name="Eloe-Fadrosh E.A."/>
            <person name="Kyrpides N.C."/>
            <person name="Woyke T."/>
        </authorList>
    </citation>
    <scope>NUCLEOTIDE SEQUENCE</scope>
    <source>
        <strain evidence="1">GVMAG-S-3300013014-104</strain>
    </source>
</reference>
<organism evidence="1">
    <name type="scientific">viral metagenome</name>
    <dbReference type="NCBI Taxonomy" id="1070528"/>
    <lineage>
        <taxon>unclassified sequences</taxon>
        <taxon>metagenomes</taxon>
        <taxon>organismal metagenomes</taxon>
    </lineage>
</organism>